<reference evidence="1" key="1">
    <citation type="journal article" date="2021" name="New Phytol.">
        <title>Evolutionary innovations through gain and loss of genes in the ectomycorrhizal Boletales.</title>
        <authorList>
            <person name="Wu G."/>
            <person name="Miyauchi S."/>
            <person name="Morin E."/>
            <person name="Kuo A."/>
            <person name="Drula E."/>
            <person name="Varga T."/>
            <person name="Kohler A."/>
            <person name="Feng B."/>
            <person name="Cao Y."/>
            <person name="Lipzen A."/>
            <person name="Daum C."/>
            <person name="Hundley H."/>
            <person name="Pangilinan J."/>
            <person name="Johnson J."/>
            <person name="Barry K."/>
            <person name="LaButti K."/>
            <person name="Ng V."/>
            <person name="Ahrendt S."/>
            <person name="Min B."/>
            <person name="Choi I.G."/>
            <person name="Park H."/>
            <person name="Plett J.M."/>
            <person name="Magnuson J."/>
            <person name="Spatafora J.W."/>
            <person name="Nagy L.G."/>
            <person name="Henrissat B."/>
            <person name="Grigoriev I.V."/>
            <person name="Yang Z.L."/>
            <person name="Xu J."/>
            <person name="Martin F.M."/>
        </authorList>
    </citation>
    <scope>NUCLEOTIDE SEQUENCE</scope>
    <source>
        <strain evidence="1">KKN 215</strain>
    </source>
</reference>
<gene>
    <name evidence="1" type="ORF">BXZ70DRAFT_513851</name>
</gene>
<dbReference type="Proteomes" id="UP000813824">
    <property type="component" value="Unassembled WGS sequence"/>
</dbReference>
<dbReference type="AlphaFoldDB" id="A0A8K0UVE7"/>
<proteinExistence type="predicted"/>
<evidence type="ECO:0000313" key="2">
    <source>
        <dbReference type="Proteomes" id="UP000813824"/>
    </source>
</evidence>
<organism evidence="1 2">
    <name type="scientific">Cristinia sonorae</name>
    <dbReference type="NCBI Taxonomy" id="1940300"/>
    <lineage>
        <taxon>Eukaryota</taxon>
        <taxon>Fungi</taxon>
        <taxon>Dikarya</taxon>
        <taxon>Basidiomycota</taxon>
        <taxon>Agaricomycotina</taxon>
        <taxon>Agaricomycetes</taxon>
        <taxon>Agaricomycetidae</taxon>
        <taxon>Agaricales</taxon>
        <taxon>Pleurotineae</taxon>
        <taxon>Stephanosporaceae</taxon>
        <taxon>Cristinia</taxon>
    </lineage>
</organism>
<name>A0A8K0UVE7_9AGAR</name>
<keyword evidence="2" id="KW-1185">Reference proteome</keyword>
<protein>
    <submittedName>
        <fullName evidence="1">Uncharacterized protein</fullName>
    </submittedName>
</protein>
<evidence type="ECO:0000313" key="1">
    <source>
        <dbReference type="EMBL" id="KAH8105247.1"/>
    </source>
</evidence>
<sequence>MADPLAVLQGRPFHPSLLSLISGSTYINSSSISLNFIRPCLSTFMVSLMTFLSPLPSEMLWSKLFTSRWIFSFYISFAFFLSNKASFPLFSLVSFASFRLSLSSNTSPATLSHYYIYRGLEPKPHHCCRYYTPFLLCSVFPPSLHVPPSLVSTPPPPIYISSESSSFQTILSNVACNEYMS</sequence>
<dbReference type="EMBL" id="JAEVFJ010000004">
    <property type="protein sequence ID" value="KAH8105247.1"/>
    <property type="molecule type" value="Genomic_DNA"/>
</dbReference>
<accession>A0A8K0UVE7</accession>
<comment type="caution">
    <text evidence="1">The sequence shown here is derived from an EMBL/GenBank/DDBJ whole genome shotgun (WGS) entry which is preliminary data.</text>
</comment>